<protein>
    <submittedName>
        <fullName evidence="2">CYTH domain-containing protein</fullName>
    </submittedName>
</protein>
<dbReference type="GO" id="GO:0046872">
    <property type="term" value="F:metal ion binding"/>
    <property type="evidence" value="ECO:0007669"/>
    <property type="project" value="TreeGrafter"/>
</dbReference>
<evidence type="ECO:0000313" key="3">
    <source>
        <dbReference type="Proteomes" id="UP000244920"/>
    </source>
</evidence>
<feature type="domain" description="CYTH" evidence="1">
    <location>
        <begin position="2"/>
        <end position="202"/>
    </location>
</feature>
<evidence type="ECO:0000259" key="1">
    <source>
        <dbReference type="PROSITE" id="PS51707"/>
    </source>
</evidence>
<evidence type="ECO:0000313" key="2">
    <source>
        <dbReference type="EMBL" id="AWI51630.1"/>
    </source>
</evidence>
<dbReference type="Pfam" id="PF01928">
    <property type="entry name" value="CYTH"/>
    <property type="match status" value="1"/>
</dbReference>
<dbReference type="CDD" id="cd07756">
    <property type="entry name" value="CYTH-like_Pase_CHAD"/>
    <property type="match status" value="1"/>
</dbReference>
<reference evidence="3" key="1">
    <citation type="submission" date="2018-05" db="EMBL/GenBank/DDBJ databases">
        <title>Complete genome sequence of Actinobacillus porcitonsillarum reference strain 9953L55 (CCUG 46996).</title>
        <authorList>
            <person name="Dona V."/>
            <person name="Perreten V."/>
        </authorList>
    </citation>
    <scope>NUCLEOTIDE SEQUENCE [LARGE SCALE GENOMIC DNA]</scope>
    <source>
        <strain evidence="3">9953L55</strain>
    </source>
</reference>
<dbReference type="SUPFAM" id="SSF55154">
    <property type="entry name" value="CYTH-like phosphatases"/>
    <property type="match status" value="1"/>
</dbReference>
<dbReference type="PANTHER" id="PTHR39569">
    <property type="entry name" value="INORGANIC TRIPHOSPHATASE"/>
    <property type="match status" value="1"/>
</dbReference>
<dbReference type="PROSITE" id="PS51707">
    <property type="entry name" value="CYTH"/>
    <property type="match status" value="1"/>
</dbReference>
<dbReference type="GO" id="GO:0050355">
    <property type="term" value="F:inorganic triphosphate phosphatase activity"/>
    <property type="evidence" value="ECO:0007669"/>
    <property type="project" value="InterPro"/>
</dbReference>
<dbReference type="RefSeq" id="WP_108924821.1">
    <property type="nucleotide sequence ID" value="NZ_CP029206.1"/>
</dbReference>
<sequence>MQNEIELKIMLLPENITPIKNWLAQQNVIETRTDSLGNTYFDTAEQFFAKNQMGFRVRTYNGHHEMTLKMKGEIIGGLHVRPEYNLPLETKEPDFKRLNSHFNLQILEAEQISAQLKAKFSTDFIRHKWLIQYQNTKIEVALDQGEIKNEYGSAPICELEFELLEGNLADVFSLLAQMPKRDGMWLSSLSKAQRGYLVGHTEHFREEIEHALSKEKGYILEQKLADYLREVHDLKMVEVFYQKFPNFPYTNKANLYGYLKTVDYLNYNLTKLLAFI</sequence>
<organism evidence="2 3">
    <name type="scientific">Actinobacillus porcitonsillarum</name>
    <dbReference type="NCBI Taxonomy" id="189834"/>
    <lineage>
        <taxon>Bacteria</taxon>
        <taxon>Pseudomonadati</taxon>
        <taxon>Pseudomonadota</taxon>
        <taxon>Gammaproteobacteria</taxon>
        <taxon>Pasteurellales</taxon>
        <taxon>Pasteurellaceae</taxon>
        <taxon>Actinobacillus</taxon>
    </lineage>
</organism>
<dbReference type="InterPro" id="IPR023577">
    <property type="entry name" value="CYTH_domain"/>
</dbReference>
<dbReference type="Proteomes" id="UP000244920">
    <property type="component" value="Chromosome"/>
</dbReference>
<dbReference type="SMART" id="SM01118">
    <property type="entry name" value="CYTH"/>
    <property type="match status" value="1"/>
</dbReference>
<dbReference type="PANTHER" id="PTHR39569:SF1">
    <property type="entry name" value="INORGANIC TRIPHOSPHATASE"/>
    <property type="match status" value="1"/>
</dbReference>
<gene>
    <name evidence="2" type="ORF">DDU33_09110</name>
</gene>
<dbReference type="Gene3D" id="2.40.320.10">
    <property type="entry name" value="Hypothetical Protein Pfu-838710-001"/>
    <property type="match status" value="1"/>
</dbReference>
<keyword evidence="3" id="KW-1185">Reference proteome</keyword>
<accession>A0A2U8FKR8</accession>
<proteinExistence type="predicted"/>
<dbReference type="InterPro" id="IPR039013">
    <property type="entry name" value="YgiF"/>
</dbReference>
<dbReference type="EMBL" id="CP029206">
    <property type="protein sequence ID" value="AWI51630.1"/>
    <property type="molecule type" value="Genomic_DNA"/>
</dbReference>
<dbReference type="AlphaFoldDB" id="A0A2U8FKR8"/>
<name>A0A2U8FKR8_9PAST</name>
<dbReference type="InterPro" id="IPR033469">
    <property type="entry name" value="CYTH-like_dom_sf"/>
</dbReference>
<dbReference type="KEGG" id="apor:DDU33_09110"/>